<keyword evidence="2" id="KW-0547">Nucleotide-binding</keyword>
<sequence>MATPYVTQKVPLACCTPGYHCESGNNICRESSTCNQCRFAYASWCPVCDARLASRSCRRRSRSEGVDADPLRESNRTYESRHKVEHSGKRVVKEYGTHYCDVANQTNETFLDMSPDDRCRSFPQSMEVDSCMDHSKPLPSKNLLPAKKFRERMSPANPDFQQIKCEGGGMNVSQHVGLPRVNENPRYASVISNGDSCPNKEQSFGSSSIRRPFVSADIQRKFSSNHCLEKQIPRRIDQRPSPKQTPLQIYSNGVSREVRHRRPSNDFLRASIERNDVEVKPSKSLRVNTSTMQDHYLREVEVLRHKLKEIRDSADGKRLRQRSESEPSVGYAVVASGRQEYSWEPKRPRDNSPNLINNNGVGLQHRQPQEGVRRAGSDMQDYNTTARRSLDIKHDNALTTKLPRNCPMPRVSFRSYFKADSVMDVPKSSPKNERLIKITGLRITQPPSTRKERTYRCGIWCLDVYTTVSEQTGCSAEDGDSKGEPAEDSEEDDQSIMSSLTTVSTDSNTPSIVGETLGCISLNDNTKHQSSSSSRTDVGISYRKGPLPGYLRGSLFSYVPPYINFSLHDVKGESLPTEIQRLLKWKLSTITPLVVRRTLLNTGFRLVRSEFSRESNDWCGTWGKHMKSMCFKTLKEFQKINHFPGTFQIGRKDRLWKNLYRLMAKFGKKEFGFIPHTYVLPQDGKILRQAWEKSCGKSRWIIKPPASARGTGIKVVHRWTQIPKKRPLVVQKYISQPYLINGSKFDLRLYVLVTSINPLRIFIYDDGLVRFASVKYSADMSSLGDRYMHLTNYSINKLSSQYTQNEDATACQGHKWTVKTLWSYLEKDGVNVKALWRSMVDLVIKTIISGESSISQLTRTNQVSRYCSYELFGIDVLLDHELRPWLLEVNISPSLHSSSPLDLAVKGPLVRDLMNIAGYQIPCKLTQGQQVELSDRLGLNGNPLCFDRRLYTTALSRDERVKHSEQQQNSREEYLDEILEELTPDDVRHLIQSEDELTQSGNFIRIFPTPDTHHYHEFFEAPRYYNMMLDAWETKYHKNRQEGEFSRLKKLTIARYPLSRKVEAMGIKFVRSVLAVTRRNRTCANPLSPQPNKEALVPEDKDAEEKKQMSLSSVTLVRAVRHRSGRIGSVLRPFSRIVNMTRKCKSSNTLLSKLYARSTSSSSSSSSTSDDIDEENEDTDDDSSPASSTSYDCCLPIERVPNGGDPLSRGVNSTVNSLFHLGSTQLELRLPTVHRRCPPPESSRCRTQLGSEYPGFSSRSTLKPTVSLHIFFQYISATSYGLQSPPCLSRHHYWLSLPVP</sequence>
<dbReference type="GO" id="GO:0070740">
    <property type="term" value="F:tubulin-glutamic acid ligase activity"/>
    <property type="evidence" value="ECO:0007669"/>
    <property type="project" value="TreeGrafter"/>
</dbReference>
<feature type="compositionally biased region" description="Basic and acidic residues" evidence="4">
    <location>
        <begin position="367"/>
        <end position="376"/>
    </location>
</feature>
<dbReference type="PANTHER" id="PTHR12241:SF162">
    <property type="entry name" value="TUBULIN MONOGLUTAMYLASE TTLL4"/>
    <property type="match status" value="1"/>
</dbReference>
<feature type="compositionally biased region" description="Polar residues" evidence="4">
    <location>
        <begin position="495"/>
        <end position="510"/>
    </location>
</feature>
<feature type="region of interest" description="Disordered" evidence="4">
    <location>
        <begin position="473"/>
        <end position="510"/>
    </location>
</feature>
<gene>
    <name evidence="5" type="ORF">TSIB3V08_LOCUS3123</name>
</gene>
<dbReference type="Gene3D" id="3.30.470.20">
    <property type="entry name" value="ATP-grasp fold, B domain"/>
    <property type="match status" value="1"/>
</dbReference>
<accession>A0A7R9AQX4</accession>
<dbReference type="GO" id="GO:0000226">
    <property type="term" value="P:microtubule cytoskeleton organization"/>
    <property type="evidence" value="ECO:0007669"/>
    <property type="project" value="TreeGrafter"/>
</dbReference>
<dbReference type="PANTHER" id="PTHR12241">
    <property type="entry name" value="TUBULIN POLYGLUTAMYLASE"/>
    <property type="match status" value="1"/>
</dbReference>
<proteinExistence type="predicted"/>
<organism evidence="5">
    <name type="scientific">Timema shepardi</name>
    <name type="common">Walking stick</name>
    <dbReference type="NCBI Taxonomy" id="629360"/>
    <lineage>
        <taxon>Eukaryota</taxon>
        <taxon>Metazoa</taxon>
        <taxon>Ecdysozoa</taxon>
        <taxon>Arthropoda</taxon>
        <taxon>Hexapoda</taxon>
        <taxon>Insecta</taxon>
        <taxon>Pterygota</taxon>
        <taxon>Neoptera</taxon>
        <taxon>Polyneoptera</taxon>
        <taxon>Phasmatodea</taxon>
        <taxon>Timematodea</taxon>
        <taxon>Timematoidea</taxon>
        <taxon>Timematidae</taxon>
        <taxon>Timema</taxon>
    </lineage>
</organism>
<keyword evidence="3" id="KW-0067">ATP-binding</keyword>
<dbReference type="GO" id="GO:0015631">
    <property type="term" value="F:tubulin binding"/>
    <property type="evidence" value="ECO:0007669"/>
    <property type="project" value="TreeGrafter"/>
</dbReference>
<protein>
    <recommendedName>
        <fullName evidence="6">Tubulin polyglutamylase TTLL4</fullName>
    </recommendedName>
</protein>
<dbReference type="PROSITE" id="PS51221">
    <property type="entry name" value="TTL"/>
    <property type="match status" value="1"/>
</dbReference>
<keyword evidence="1" id="KW-0436">Ligase</keyword>
<reference evidence="5" key="1">
    <citation type="submission" date="2020-11" db="EMBL/GenBank/DDBJ databases">
        <authorList>
            <person name="Tran Van P."/>
        </authorList>
    </citation>
    <scope>NUCLEOTIDE SEQUENCE</scope>
</reference>
<dbReference type="EMBL" id="OC001009">
    <property type="protein sequence ID" value="CAD7258902.1"/>
    <property type="molecule type" value="Genomic_DNA"/>
</dbReference>
<dbReference type="Pfam" id="PF03133">
    <property type="entry name" value="TTL"/>
    <property type="match status" value="1"/>
</dbReference>
<feature type="region of interest" description="Disordered" evidence="4">
    <location>
        <begin position="1155"/>
        <end position="1193"/>
    </location>
</feature>
<dbReference type="GO" id="GO:0005524">
    <property type="term" value="F:ATP binding"/>
    <property type="evidence" value="ECO:0007669"/>
    <property type="project" value="UniProtKB-KW"/>
</dbReference>
<evidence type="ECO:0000256" key="1">
    <source>
        <dbReference type="ARBA" id="ARBA00022598"/>
    </source>
</evidence>
<feature type="compositionally biased region" description="Basic and acidic residues" evidence="4">
    <location>
        <begin position="1096"/>
        <end position="1108"/>
    </location>
</feature>
<feature type="region of interest" description="Disordered" evidence="4">
    <location>
        <begin position="63"/>
        <end position="85"/>
    </location>
</feature>
<evidence type="ECO:0008006" key="6">
    <source>
        <dbReference type="Google" id="ProtNLM"/>
    </source>
</evidence>
<feature type="compositionally biased region" description="Acidic residues" evidence="4">
    <location>
        <begin position="1170"/>
        <end position="1183"/>
    </location>
</feature>
<dbReference type="SUPFAM" id="SSF56059">
    <property type="entry name" value="Glutathione synthetase ATP-binding domain-like"/>
    <property type="match status" value="1"/>
</dbReference>
<feature type="compositionally biased region" description="Polar residues" evidence="4">
    <location>
        <begin position="351"/>
        <end position="361"/>
    </location>
</feature>
<name>A0A7R9AQX4_TIMSH</name>
<evidence type="ECO:0000256" key="4">
    <source>
        <dbReference type="SAM" id="MobiDB-lite"/>
    </source>
</evidence>
<evidence type="ECO:0000256" key="2">
    <source>
        <dbReference type="ARBA" id="ARBA00022741"/>
    </source>
</evidence>
<feature type="region of interest" description="Disordered" evidence="4">
    <location>
        <begin position="339"/>
        <end position="378"/>
    </location>
</feature>
<feature type="compositionally biased region" description="Low complexity" evidence="4">
    <location>
        <begin position="1158"/>
        <end position="1169"/>
    </location>
</feature>
<dbReference type="GO" id="GO:0036064">
    <property type="term" value="C:ciliary basal body"/>
    <property type="evidence" value="ECO:0007669"/>
    <property type="project" value="TreeGrafter"/>
</dbReference>
<evidence type="ECO:0000313" key="5">
    <source>
        <dbReference type="EMBL" id="CAD7258902.1"/>
    </source>
</evidence>
<dbReference type="InterPro" id="IPR004344">
    <property type="entry name" value="TTL/TTLL_fam"/>
</dbReference>
<evidence type="ECO:0000256" key="3">
    <source>
        <dbReference type="ARBA" id="ARBA00022840"/>
    </source>
</evidence>
<feature type="region of interest" description="Disordered" evidence="4">
    <location>
        <begin position="1083"/>
        <end position="1109"/>
    </location>
</feature>
<feature type="compositionally biased region" description="Basic and acidic residues" evidence="4">
    <location>
        <begin position="341"/>
        <end position="350"/>
    </location>
</feature>